<dbReference type="SMART" id="SM00873">
    <property type="entry name" value="B3_4"/>
    <property type="match status" value="1"/>
</dbReference>
<keyword evidence="6 15" id="KW-0436">Ligase</keyword>
<evidence type="ECO:0000256" key="3">
    <source>
        <dbReference type="ARBA" id="ARBA00011209"/>
    </source>
</evidence>
<dbReference type="GO" id="GO:0004826">
    <property type="term" value="F:phenylalanine-tRNA ligase activity"/>
    <property type="evidence" value="ECO:0007669"/>
    <property type="project" value="UniProtKB-UniRule"/>
</dbReference>
<dbReference type="STRING" id="1265846.PROCOU_13738"/>
<dbReference type="Pfam" id="PF01588">
    <property type="entry name" value="tRNA_bind"/>
    <property type="match status" value="1"/>
</dbReference>
<dbReference type="SUPFAM" id="SSF46955">
    <property type="entry name" value="Putative DNA-binding domain"/>
    <property type="match status" value="1"/>
</dbReference>
<dbReference type="CDD" id="cd02796">
    <property type="entry name" value="tRNA_bind_bactPheRS"/>
    <property type="match status" value="1"/>
</dbReference>
<evidence type="ECO:0000256" key="13">
    <source>
        <dbReference type="ARBA" id="ARBA00023146"/>
    </source>
</evidence>
<dbReference type="PROSITE" id="PS50886">
    <property type="entry name" value="TRBD"/>
    <property type="match status" value="1"/>
</dbReference>
<evidence type="ECO:0000256" key="16">
    <source>
        <dbReference type="PROSITE-ProRule" id="PRU00209"/>
    </source>
</evidence>
<feature type="binding site" evidence="15">
    <location>
        <position position="471"/>
    </location>
    <ligand>
        <name>Mg(2+)</name>
        <dbReference type="ChEBI" id="CHEBI:18420"/>
        <note>shared with alpha subunit</note>
    </ligand>
</feature>
<evidence type="ECO:0000256" key="10">
    <source>
        <dbReference type="ARBA" id="ARBA00022842"/>
    </source>
</evidence>
<dbReference type="Gene3D" id="3.30.56.10">
    <property type="match status" value="2"/>
</dbReference>
<comment type="subcellular location">
    <subcellularLocation>
        <location evidence="1 15">Cytoplasm</location>
    </subcellularLocation>
</comment>
<dbReference type="PANTHER" id="PTHR10947:SF0">
    <property type="entry name" value="PHENYLALANINE--TRNA LIGASE BETA SUBUNIT"/>
    <property type="match status" value="1"/>
</dbReference>
<dbReference type="PROSITE" id="PS51483">
    <property type="entry name" value="B5"/>
    <property type="match status" value="1"/>
</dbReference>
<feature type="domain" description="FDX-ACB" evidence="18">
    <location>
        <begin position="709"/>
        <end position="802"/>
    </location>
</feature>
<feature type="binding site" evidence="15">
    <location>
        <position position="462"/>
    </location>
    <ligand>
        <name>Mg(2+)</name>
        <dbReference type="ChEBI" id="CHEBI:18420"/>
        <note>shared with alpha subunit</note>
    </ligand>
</feature>
<keyword evidence="5 16" id="KW-0820">tRNA-binding</keyword>
<dbReference type="PANTHER" id="PTHR10947">
    <property type="entry name" value="PHENYLALANYL-TRNA SYNTHETASE BETA CHAIN AND LEUCINE-RICH REPEAT-CONTAINING PROTEIN 47"/>
    <property type="match status" value="1"/>
</dbReference>
<protein>
    <recommendedName>
        <fullName evidence="15">Phenylalanine--tRNA ligase beta subunit</fullName>
        <ecNumber evidence="15">6.1.1.20</ecNumber>
    </recommendedName>
    <alternativeName>
        <fullName evidence="15">Phenylalanyl-tRNA synthetase beta subunit</fullName>
        <shortName evidence="15">PheRS</shortName>
    </alternativeName>
</protein>
<dbReference type="GO" id="GO:0009328">
    <property type="term" value="C:phenylalanine-tRNA ligase complex"/>
    <property type="evidence" value="ECO:0007669"/>
    <property type="project" value="TreeGrafter"/>
</dbReference>
<dbReference type="Pfam" id="PF03484">
    <property type="entry name" value="B5"/>
    <property type="match status" value="1"/>
</dbReference>
<comment type="catalytic activity">
    <reaction evidence="14 15">
        <text>tRNA(Phe) + L-phenylalanine + ATP = L-phenylalanyl-tRNA(Phe) + AMP + diphosphate + H(+)</text>
        <dbReference type="Rhea" id="RHEA:19413"/>
        <dbReference type="Rhea" id="RHEA-COMP:9668"/>
        <dbReference type="Rhea" id="RHEA-COMP:9699"/>
        <dbReference type="ChEBI" id="CHEBI:15378"/>
        <dbReference type="ChEBI" id="CHEBI:30616"/>
        <dbReference type="ChEBI" id="CHEBI:33019"/>
        <dbReference type="ChEBI" id="CHEBI:58095"/>
        <dbReference type="ChEBI" id="CHEBI:78442"/>
        <dbReference type="ChEBI" id="CHEBI:78531"/>
        <dbReference type="ChEBI" id="CHEBI:456215"/>
        <dbReference type="EC" id="6.1.1.20"/>
    </reaction>
</comment>
<dbReference type="FunFam" id="3.30.930.10:FF:000022">
    <property type="entry name" value="Phenylalanine--tRNA ligase beta subunit"/>
    <property type="match status" value="1"/>
</dbReference>
<evidence type="ECO:0000256" key="6">
    <source>
        <dbReference type="ARBA" id="ARBA00022598"/>
    </source>
</evidence>
<dbReference type="InterPro" id="IPR045060">
    <property type="entry name" value="Phe-tRNA-ligase_IIc_bsu"/>
</dbReference>
<dbReference type="InterPro" id="IPR036690">
    <property type="entry name" value="Fdx_antiC-bd_sf"/>
</dbReference>
<dbReference type="SUPFAM" id="SSF50249">
    <property type="entry name" value="Nucleic acid-binding proteins"/>
    <property type="match status" value="1"/>
</dbReference>
<dbReference type="InterPro" id="IPR041616">
    <property type="entry name" value="PheRS_beta_core"/>
</dbReference>
<evidence type="ECO:0000256" key="8">
    <source>
        <dbReference type="ARBA" id="ARBA00022741"/>
    </source>
</evidence>
<dbReference type="Gene3D" id="3.50.40.10">
    <property type="entry name" value="Phenylalanyl-trna Synthetase, Chain B, domain 3"/>
    <property type="match status" value="1"/>
</dbReference>
<feature type="binding site" evidence="15">
    <location>
        <position position="468"/>
    </location>
    <ligand>
        <name>Mg(2+)</name>
        <dbReference type="ChEBI" id="CHEBI:18420"/>
        <note>shared with alpha subunit</note>
    </ligand>
</feature>
<accession>A0A4R6ZR71</accession>
<name>A0A4R6ZR71_9LIST</name>
<evidence type="ECO:0000313" key="20">
    <source>
        <dbReference type="EMBL" id="TDR55147.1"/>
    </source>
</evidence>
<keyword evidence="12 15" id="KW-0648">Protein biosynthesis</keyword>
<dbReference type="InterPro" id="IPR005146">
    <property type="entry name" value="B3/B4_tRNA-bd"/>
</dbReference>
<evidence type="ECO:0000256" key="15">
    <source>
        <dbReference type="HAMAP-Rule" id="MF_00283"/>
    </source>
</evidence>
<dbReference type="Pfam" id="PF17759">
    <property type="entry name" value="tRNA_synthFbeta"/>
    <property type="match status" value="1"/>
</dbReference>
<evidence type="ECO:0000256" key="7">
    <source>
        <dbReference type="ARBA" id="ARBA00022723"/>
    </source>
</evidence>
<evidence type="ECO:0000259" key="17">
    <source>
        <dbReference type="PROSITE" id="PS50886"/>
    </source>
</evidence>
<feature type="domain" description="B5" evidence="19">
    <location>
        <begin position="409"/>
        <end position="484"/>
    </location>
</feature>
<dbReference type="PROSITE" id="PS51447">
    <property type="entry name" value="FDX_ACB"/>
    <property type="match status" value="1"/>
</dbReference>
<dbReference type="SUPFAM" id="SSF56037">
    <property type="entry name" value="PheT/TilS domain"/>
    <property type="match status" value="1"/>
</dbReference>
<dbReference type="InterPro" id="IPR005121">
    <property type="entry name" value="Fdx_antiC-bd"/>
</dbReference>
<dbReference type="InterPro" id="IPR004532">
    <property type="entry name" value="Phe-tRNA-ligase_IIc_bsu_bact"/>
</dbReference>
<organism evidence="20 21">
    <name type="scientific">Listeria rocourtiae</name>
    <dbReference type="NCBI Taxonomy" id="647910"/>
    <lineage>
        <taxon>Bacteria</taxon>
        <taxon>Bacillati</taxon>
        <taxon>Bacillota</taxon>
        <taxon>Bacilli</taxon>
        <taxon>Bacillales</taxon>
        <taxon>Listeriaceae</taxon>
        <taxon>Listeria</taxon>
    </lineage>
</organism>
<dbReference type="EMBL" id="SNZK01000001">
    <property type="protein sequence ID" value="TDR55147.1"/>
    <property type="molecule type" value="Genomic_DNA"/>
</dbReference>
<keyword evidence="10 15" id="KW-0460">Magnesium</keyword>
<evidence type="ECO:0000256" key="1">
    <source>
        <dbReference type="ARBA" id="ARBA00004496"/>
    </source>
</evidence>
<dbReference type="OrthoDB" id="9805455at2"/>
<comment type="caution">
    <text evidence="20">The sequence shown here is derived from an EMBL/GenBank/DDBJ whole genome shotgun (WGS) entry which is preliminary data.</text>
</comment>
<feature type="binding site" evidence="15">
    <location>
        <position position="472"/>
    </location>
    <ligand>
        <name>Mg(2+)</name>
        <dbReference type="ChEBI" id="CHEBI:18420"/>
        <note>shared with alpha subunit</note>
    </ligand>
</feature>
<dbReference type="SUPFAM" id="SSF55681">
    <property type="entry name" value="Class II aaRS and biotin synthetases"/>
    <property type="match status" value="1"/>
</dbReference>
<dbReference type="GO" id="GO:0005524">
    <property type="term" value="F:ATP binding"/>
    <property type="evidence" value="ECO:0007669"/>
    <property type="project" value="UniProtKB-UniRule"/>
</dbReference>
<evidence type="ECO:0000256" key="5">
    <source>
        <dbReference type="ARBA" id="ARBA00022555"/>
    </source>
</evidence>
<dbReference type="Proteomes" id="UP000295558">
    <property type="component" value="Unassembled WGS sequence"/>
</dbReference>
<dbReference type="InterPro" id="IPR009061">
    <property type="entry name" value="DNA-bd_dom_put_sf"/>
</dbReference>
<dbReference type="GO" id="GO:0000287">
    <property type="term" value="F:magnesium ion binding"/>
    <property type="evidence" value="ECO:0007669"/>
    <property type="project" value="UniProtKB-UniRule"/>
</dbReference>
<keyword evidence="8 15" id="KW-0547">Nucleotide-binding</keyword>
<dbReference type="GO" id="GO:0016740">
    <property type="term" value="F:transferase activity"/>
    <property type="evidence" value="ECO:0007669"/>
    <property type="project" value="UniProtKB-ARBA"/>
</dbReference>
<dbReference type="Gene3D" id="3.30.70.380">
    <property type="entry name" value="Ferrodoxin-fold anticodon-binding domain"/>
    <property type="match status" value="1"/>
</dbReference>
<evidence type="ECO:0000256" key="14">
    <source>
        <dbReference type="ARBA" id="ARBA00049255"/>
    </source>
</evidence>
<evidence type="ECO:0000256" key="9">
    <source>
        <dbReference type="ARBA" id="ARBA00022840"/>
    </source>
</evidence>
<feature type="domain" description="TRNA-binding" evidence="17">
    <location>
        <begin position="40"/>
        <end position="155"/>
    </location>
</feature>
<comment type="cofactor">
    <cofactor evidence="15">
        <name>Mg(2+)</name>
        <dbReference type="ChEBI" id="CHEBI:18420"/>
    </cofactor>
    <text evidence="15">Binds 2 magnesium ions per tetramer.</text>
</comment>
<keyword evidence="13 15" id="KW-0030">Aminoacyl-tRNA synthetase</keyword>
<dbReference type="FunFam" id="3.50.40.10:FF:000001">
    <property type="entry name" value="Phenylalanine--tRNA ligase beta subunit"/>
    <property type="match status" value="1"/>
</dbReference>
<dbReference type="RefSeq" id="WP_036072800.1">
    <property type="nucleotide sequence ID" value="NZ_JAASUO010000001.1"/>
</dbReference>
<evidence type="ECO:0000256" key="2">
    <source>
        <dbReference type="ARBA" id="ARBA00008653"/>
    </source>
</evidence>
<keyword evidence="9 15" id="KW-0067">ATP-binding</keyword>
<keyword evidence="4 15" id="KW-0963">Cytoplasm</keyword>
<dbReference type="InterPro" id="IPR005147">
    <property type="entry name" value="tRNA_synthase_B5-dom"/>
</dbReference>
<dbReference type="Gene3D" id="2.40.50.140">
    <property type="entry name" value="Nucleic acid-binding proteins"/>
    <property type="match status" value="1"/>
</dbReference>
<dbReference type="InterPro" id="IPR033714">
    <property type="entry name" value="tRNA_bind_bactPheRS"/>
</dbReference>
<dbReference type="GO" id="GO:0140096">
    <property type="term" value="F:catalytic activity, acting on a protein"/>
    <property type="evidence" value="ECO:0007669"/>
    <property type="project" value="UniProtKB-ARBA"/>
</dbReference>
<comment type="subunit">
    <text evidence="3 15">Tetramer of two alpha and two beta subunits.</text>
</comment>
<sequence length="802" mass="87475">MLISYQWVKEYFPNLAISAEELGERITRGGIEIEGVEHLNADITNIVVGEVIICEKHPNADTLNKCTVNVGEAEPIQIICGAPNVAAGQKVIVARVGAKLPGGMKIKRAKLRGEVSEGMICSLQELGFEGKTIPKAVADGIFVLPAEVEIGADAIGLLGLDDAILDMAITPNRADALSMTGVAYEVGAIVDQKPVFDGISELATQGDVSDYVQVSVKDENTTPFYGMQVIKDVVVGESPLWLQTKLMKAGIRPHNNVVDVTNYICLKYGQPLHAFDYERLGSKEILVRLAMNGEEIVTLDGEIRKLNEGHAVITNGMAPIAIAGVMGGETSEVVETTTTVALEGAIFNSSYVGRVSRELNLRTEASIRYDKGSDAWKVEKALQHGATLIAELAGGTLVGGMAKVDNRTKTENIIKTTLTRINRVLGTEISSNEVHNIFAKLQFDLVADGDALAITIPPRRWDILIEADIFEEVARIYGYDKIPSTLPSSVSAGHLTVDQAAKRTIRRYLEGAGLNQALTYSLTTEQAATKLALTEEKAVSLSMPMSEEHSHLRTSIVPQLLKAASYNVARKNSNVALYELGTVFYATQGDNLPLETEHLAGLITGSWYETNWQKQDKKVDFFLLKGMIEGVVAKLGLEEALDWKQAEKQDLHPGRTATIWLAGDEIGYLAQVHPSLAAELDLKETYVFELDATQLLAARKKAVTYHTIPRFPSMTRDIALLVNKEVSQAALENEIKAQAGKLLTNIQLFDIFEGEKLGADKKSMAYTLTFLDPERTLTDEEVTKVNQAIVTALETKFDAVIR</sequence>
<evidence type="ECO:0000256" key="11">
    <source>
        <dbReference type="ARBA" id="ARBA00022884"/>
    </source>
</evidence>
<dbReference type="EC" id="6.1.1.20" evidence="15"/>
<proteinExistence type="inferred from homology"/>
<dbReference type="InterPro" id="IPR045864">
    <property type="entry name" value="aa-tRNA-synth_II/BPL/LPL"/>
</dbReference>
<dbReference type="SMART" id="SM00874">
    <property type="entry name" value="B5"/>
    <property type="match status" value="1"/>
</dbReference>
<dbReference type="GO" id="GO:0000049">
    <property type="term" value="F:tRNA binding"/>
    <property type="evidence" value="ECO:0007669"/>
    <property type="project" value="UniProtKB-UniRule"/>
</dbReference>
<keyword evidence="21" id="KW-1185">Reference proteome</keyword>
<dbReference type="FunFam" id="3.30.56.10:FF:000002">
    <property type="entry name" value="Phenylalanine--tRNA ligase beta subunit"/>
    <property type="match status" value="1"/>
</dbReference>
<dbReference type="Gene3D" id="3.30.930.10">
    <property type="entry name" value="Bira Bifunctional Protein, Domain 2"/>
    <property type="match status" value="1"/>
</dbReference>
<keyword evidence="7 15" id="KW-0479">Metal-binding</keyword>
<dbReference type="Pfam" id="PF03147">
    <property type="entry name" value="FDX-ACB"/>
    <property type="match status" value="1"/>
</dbReference>
<dbReference type="InterPro" id="IPR012340">
    <property type="entry name" value="NA-bd_OB-fold"/>
</dbReference>
<dbReference type="FunFam" id="3.30.70.380:FF:000001">
    <property type="entry name" value="Phenylalanine--tRNA ligase beta subunit"/>
    <property type="match status" value="1"/>
</dbReference>
<dbReference type="Pfam" id="PF03483">
    <property type="entry name" value="B3_4"/>
    <property type="match status" value="1"/>
</dbReference>
<dbReference type="SMART" id="SM00896">
    <property type="entry name" value="FDX-ACB"/>
    <property type="match status" value="1"/>
</dbReference>
<dbReference type="FunFam" id="2.40.50.140:FF:000045">
    <property type="entry name" value="Phenylalanine--tRNA ligase beta subunit"/>
    <property type="match status" value="1"/>
</dbReference>
<evidence type="ECO:0000256" key="12">
    <source>
        <dbReference type="ARBA" id="ARBA00022917"/>
    </source>
</evidence>
<keyword evidence="11 16" id="KW-0694">RNA-binding</keyword>
<dbReference type="SUPFAM" id="SSF54991">
    <property type="entry name" value="Anticodon-binding domain of PheRS"/>
    <property type="match status" value="1"/>
</dbReference>
<reference evidence="20 21" key="1">
    <citation type="submission" date="2019-03" db="EMBL/GenBank/DDBJ databases">
        <title>Genomic Encyclopedia of Type Strains, Phase III (KMG-III): the genomes of soil and plant-associated and newly described type strains.</title>
        <authorList>
            <person name="Whitman W."/>
        </authorList>
    </citation>
    <scope>NUCLEOTIDE SEQUENCE [LARGE SCALE GENOMIC DNA]</scope>
    <source>
        <strain evidence="20 21">CECT 7972</strain>
    </source>
</reference>
<dbReference type="NCBIfam" id="TIGR00472">
    <property type="entry name" value="pheT_bact"/>
    <property type="match status" value="1"/>
</dbReference>
<dbReference type="InterPro" id="IPR002547">
    <property type="entry name" value="tRNA-bd_dom"/>
</dbReference>
<gene>
    <name evidence="15" type="primary">pheT</name>
    <name evidence="20" type="ORF">DFP96_10175</name>
</gene>
<dbReference type="CDD" id="cd00769">
    <property type="entry name" value="PheRS_beta_core"/>
    <property type="match status" value="1"/>
</dbReference>
<evidence type="ECO:0000313" key="21">
    <source>
        <dbReference type="Proteomes" id="UP000295558"/>
    </source>
</evidence>
<dbReference type="HAMAP" id="MF_00283">
    <property type="entry name" value="Phe_tRNA_synth_beta1"/>
    <property type="match status" value="1"/>
</dbReference>
<comment type="similarity">
    <text evidence="2 15">Belongs to the phenylalanyl-tRNA synthetase beta subunit family. Type 1 subfamily.</text>
</comment>
<evidence type="ECO:0000256" key="4">
    <source>
        <dbReference type="ARBA" id="ARBA00022490"/>
    </source>
</evidence>
<dbReference type="NCBIfam" id="NF045760">
    <property type="entry name" value="YtpR"/>
    <property type="match status" value="1"/>
</dbReference>
<evidence type="ECO:0000259" key="19">
    <source>
        <dbReference type="PROSITE" id="PS51483"/>
    </source>
</evidence>
<dbReference type="InterPro" id="IPR020825">
    <property type="entry name" value="Phe-tRNA_synthase-like_B3/B4"/>
</dbReference>
<dbReference type="AlphaFoldDB" id="A0A4R6ZR71"/>
<dbReference type="GO" id="GO:0006432">
    <property type="term" value="P:phenylalanyl-tRNA aminoacylation"/>
    <property type="evidence" value="ECO:0007669"/>
    <property type="project" value="UniProtKB-UniRule"/>
</dbReference>
<evidence type="ECO:0000259" key="18">
    <source>
        <dbReference type="PROSITE" id="PS51447"/>
    </source>
</evidence>